<protein>
    <submittedName>
        <fullName evidence="1">Uncharacterized protein</fullName>
    </submittedName>
</protein>
<proteinExistence type="predicted"/>
<evidence type="ECO:0000313" key="2">
    <source>
        <dbReference type="Proteomes" id="UP001448207"/>
    </source>
</evidence>
<dbReference type="Proteomes" id="UP001448207">
    <property type="component" value="Unassembled WGS sequence"/>
</dbReference>
<sequence>MNIFSLPVIAVVHSAPSKSNGLPHITASKHHIPPSLTLESVQEKDIVPDELSGVCRTLALDGYNAAAIQLSAGTMDIYPHRKESVHQILQVFATELTKLNTDRANKRLSDYKLDFNYLGFTDTKCYDLSTDQPLNYSSLKNGLDCTMRRAKGLAEIWAKVKHRPAYPWVLQLRLTDEADMMGNLVISDLWNHPFNLTAPSDSSITRSFSKIRDLVESVVSPRFQGRISTETFILTHVLSEYFCGSSQATVFMHFDASLIDFLL</sequence>
<gene>
    <name evidence="1" type="ORF">J3Q64DRAFT_1453117</name>
</gene>
<reference evidence="1 2" key="1">
    <citation type="submission" date="2024-04" db="EMBL/GenBank/DDBJ databases">
        <title>Symmetric and asymmetric DNA N6-adenine methylation regulates different biological responses in Mucorales.</title>
        <authorList>
            <consortium name="Lawrence Berkeley National Laboratory"/>
            <person name="Lax C."/>
            <person name="Mondo S.J."/>
            <person name="Osorio-Concepcion M."/>
            <person name="Muszewska A."/>
            <person name="Corrochano-Luque M."/>
            <person name="Gutierrez G."/>
            <person name="Riley R."/>
            <person name="Lipzen A."/>
            <person name="Guo J."/>
            <person name="Hundley H."/>
            <person name="Amirebrahimi M."/>
            <person name="Ng V."/>
            <person name="Lorenzo-Gutierrez D."/>
            <person name="Binder U."/>
            <person name="Yang J."/>
            <person name="Song Y."/>
            <person name="Canovas D."/>
            <person name="Navarro E."/>
            <person name="Freitag M."/>
            <person name="Gabaldon T."/>
            <person name="Grigoriev I.V."/>
            <person name="Corrochano L.M."/>
            <person name="Nicolas F.E."/>
            <person name="Garre V."/>
        </authorList>
    </citation>
    <scope>NUCLEOTIDE SEQUENCE [LARGE SCALE GENOMIC DNA]</scope>
    <source>
        <strain evidence="1 2">L51</strain>
    </source>
</reference>
<comment type="caution">
    <text evidence="1">The sequence shown here is derived from an EMBL/GenBank/DDBJ whole genome shotgun (WGS) entry which is preliminary data.</text>
</comment>
<keyword evidence="2" id="KW-1185">Reference proteome</keyword>
<name>A0ABR3B2U6_PHYBL</name>
<accession>A0ABR3B2U6</accession>
<dbReference type="EMBL" id="JBCLYO010000006">
    <property type="protein sequence ID" value="KAL0087574.1"/>
    <property type="molecule type" value="Genomic_DNA"/>
</dbReference>
<organism evidence="1 2">
    <name type="scientific">Phycomyces blakesleeanus</name>
    <dbReference type="NCBI Taxonomy" id="4837"/>
    <lineage>
        <taxon>Eukaryota</taxon>
        <taxon>Fungi</taxon>
        <taxon>Fungi incertae sedis</taxon>
        <taxon>Mucoromycota</taxon>
        <taxon>Mucoromycotina</taxon>
        <taxon>Mucoromycetes</taxon>
        <taxon>Mucorales</taxon>
        <taxon>Phycomycetaceae</taxon>
        <taxon>Phycomyces</taxon>
    </lineage>
</organism>
<evidence type="ECO:0000313" key="1">
    <source>
        <dbReference type="EMBL" id="KAL0087574.1"/>
    </source>
</evidence>